<dbReference type="RefSeq" id="XP_067767447.1">
    <property type="nucleotide sequence ID" value="XM_067903965.1"/>
</dbReference>
<protein>
    <submittedName>
        <fullName evidence="2">Uncharacterized protein</fullName>
    </submittedName>
</protein>
<evidence type="ECO:0000256" key="1">
    <source>
        <dbReference type="SAM" id="Coils"/>
    </source>
</evidence>
<feature type="coiled-coil region" evidence="1">
    <location>
        <begin position="161"/>
        <end position="281"/>
    </location>
</feature>
<organism evidence="2 3">
    <name type="scientific">Spironucleus salmonicida</name>
    <dbReference type="NCBI Taxonomy" id="348837"/>
    <lineage>
        <taxon>Eukaryota</taxon>
        <taxon>Metamonada</taxon>
        <taxon>Diplomonadida</taxon>
        <taxon>Hexamitidae</taxon>
        <taxon>Hexamitinae</taxon>
        <taxon>Spironucleus</taxon>
    </lineage>
</organism>
<proteinExistence type="predicted"/>
<name>A0A9P8LY31_9EUKA</name>
<evidence type="ECO:0000313" key="3">
    <source>
        <dbReference type="Proteomes" id="UP000018208"/>
    </source>
</evidence>
<evidence type="ECO:0000313" key="2">
    <source>
        <dbReference type="EMBL" id="KAH0576674.1"/>
    </source>
</evidence>
<keyword evidence="3" id="KW-1185">Reference proteome</keyword>
<dbReference type="KEGG" id="ssao:94294043"/>
<gene>
    <name evidence="2" type="ORF">SS50377_20020</name>
</gene>
<dbReference type="EMBL" id="AUWU02000001">
    <property type="protein sequence ID" value="KAH0576674.1"/>
    <property type="molecule type" value="Genomic_DNA"/>
</dbReference>
<keyword evidence="1" id="KW-0175">Coiled coil</keyword>
<comment type="caution">
    <text evidence="2">The sequence shown here is derived from an EMBL/GenBank/DDBJ whole genome shotgun (WGS) entry which is preliminary data.</text>
</comment>
<reference evidence="2 3" key="1">
    <citation type="journal article" date="2014" name="PLoS Genet.">
        <title>The Genome of Spironucleus salmonicida Highlights a Fish Pathogen Adapted to Fluctuating Environments.</title>
        <authorList>
            <person name="Xu F."/>
            <person name="Jerlstrom-Hultqvist J."/>
            <person name="Einarsson E."/>
            <person name="Astvaldsson A."/>
            <person name="Svard S.G."/>
            <person name="Andersson J.O."/>
        </authorList>
    </citation>
    <scope>NUCLEOTIDE SEQUENCE [LARGE SCALE GENOMIC DNA]</scope>
    <source>
        <strain evidence="2 3">ATCC 50377</strain>
    </source>
</reference>
<accession>A0A9P8LY31</accession>
<feature type="coiled-coil region" evidence="1">
    <location>
        <begin position="344"/>
        <end position="431"/>
    </location>
</feature>
<dbReference type="Proteomes" id="UP000018208">
    <property type="component" value="Unassembled WGS sequence"/>
</dbReference>
<sequence length="659" mass="76724">MVNSHFKQQFIIIYQIQCQIIYKFMDISLDALERALPRNESDQNQVLKKLVLTLRSKLSSTQDELKQAQFQLCNACNNKVSHNSNIQDPILKKDLAAALAKATSLQADYDALTAHFEKLRDGYKRVLEHVETQKFEVEDLRTRNAQLSLDQERSRSNQLKIEEMAQKLISMQQEKQLIEKDLAQHFAAALDSAGRLEILKKESSQKIQELVQQTSSLEKDNQRLKISQGNLNTQNQELRNELQKIYAITSVESISELADEIVSLKNQNIEKQKELQILADKIVNERIQFNSDMQNKIMEIRGENIGQVQIYQQSHENEIAKIKNIHQEEIENFTSELTKVHTEFVSEHEKYKQLIENKEKAERQLETEKQVYVKAKERAMHRYNHLADQLESINQIRDELEGRVQELQLEITNLQNQLVECKNQNKIYTNNYDDIFLRAGQQQQTSQQLDIIQIQNQQNNSLTKTIIDRLQNQQSIQNYQSKEINTLGSLQHPIVEQKHDQIQDIQKVEKKEEILQVQIVEDEEINLLEESKSDDFEPVLQTFEISYSDMQLNAKLEGQYSLFVGFFTKEFLSAPQNAKDDELIVEFDQDLIFKLPMIQETLNWLNNGNLILKLMKNSEDGLNPIETIKMPTQGLLNNQEISDELQFKVGSLNIQISKI</sequence>
<dbReference type="GeneID" id="94294043"/>
<dbReference type="AlphaFoldDB" id="A0A9P8LY31"/>